<gene>
    <name evidence="2" type="ORF">RM6536_0973</name>
</gene>
<keyword evidence="1" id="KW-0472">Membrane</keyword>
<proteinExistence type="predicted"/>
<reference evidence="3" key="1">
    <citation type="submission" date="2015-08" db="EMBL/GenBank/DDBJ databases">
        <title>Complete genome sequence of Rothia mucilaginosa strain NUM-Rm6536.</title>
        <authorList>
            <person name="Nambu T."/>
        </authorList>
    </citation>
    <scope>NUCLEOTIDE SEQUENCE [LARGE SCALE GENOMIC DNA]</scope>
    <source>
        <strain evidence="3">NUM-Rm6536</strain>
    </source>
</reference>
<feature type="transmembrane region" description="Helical" evidence="1">
    <location>
        <begin position="28"/>
        <end position="52"/>
    </location>
</feature>
<evidence type="ECO:0008006" key="4">
    <source>
        <dbReference type="Google" id="ProtNLM"/>
    </source>
</evidence>
<dbReference type="RefSeq" id="WP_060824300.1">
    <property type="nucleotide sequence ID" value="NZ_AP014938.1"/>
</dbReference>
<feature type="transmembrane region" description="Helical" evidence="1">
    <location>
        <begin position="64"/>
        <end position="85"/>
    </location>
</feature>
<evidence type="ECO:0000313" key="2">
    <source>
        <dbReference type="EMBL" id="BAS20220.1"/>
    </source>
</evidence>
<evidence type="ECO:0000256" key="1">
    <source>
        <dbReference type="SAM" id="Phobius"/>
    </source>
</evidence>
<organism evidence="2">
    <name type="scientific">Rothia mucilaginosa</name>
    <dbReference type="NCBI Taxonomy" id="43675"/>
    <lineage>
        <taxon>Bacteria</taxon>
        <taxon>Bacillati</taxon>
        <taxon>Actinomycetota</taxon>
        <taxon>Actinomycetes</taxon>
        <taxon>Micrococcales</taxon>
        <taxon>Micrococcaceae</taxon>
        <taxon>Rothia</taxon>
    </lineage>
</organism>
<keyword evidence="1" id="KW-0812">Transmembrane</keyword>
<keyword evidence="1" id="KW-1133">Transmembrane helix</keyword>
<sequence length="90" mass="9481">MSNEPAQDKRNTAEQTPAPLPYAGAIRWLGAGGAILALLCLLTGVAMLVMKWVGATPPALMSQIPLVLLPVAFIALMAALILSVMRRNKA</sequence>
<evidence type="ECO:0000313" key="3">
    <source>
        <dbReference type="Proteomes" id="UP000066203"/>
    </source>
</evidence>
<name>A0A0K2RZK5_9MICC</name>
<dbReference type="EMBL" id="AP014938">
    <property type="protein sequence ID" value="BAS20220.1"/>
    <property type="molecule type" value="Genomic_DNA"/>
</dbReference>
<protein>
    <recommendedName>
        <fullName evidence="4">Multidrug ABC transporter ATPase</fullName>
    </recommendedName>
</protein>
<dbReference type="PATRIC" id="fig|43675.28.peg.1000"/>
<dbReference type="Proteomes" id="UP000066203">
    <property type="component" value="Chromosome"/>
</dbReference>
<accession>A0A0K2RZK5</accession>
<dbReference type="AlphaFoldDB" id="A0A0K2RZK5"/>